<sequence length="112" mass="11781">MRLRATAAALGAVGVLLSLPGSALAAEGDFAYSFQREGQVFRTALHDPEGRVCHRLDLLDAVDASAYRVHNGTTETAVAFADADCASDAYFVLRAGETAPPGVLVRSVLFVD</sequence>
<evidence type="ECO:0000256" key="1">
    <source>
        <dbReference type="SAM" id="SignalP"/>
    </source>
</evidence>
<proteinExistence type="predicted"/>
<dbReference type="AlphaFoldDB" id="A0A853AMM7"/>
<name>A0A853AMM7_9PSEU</name>
<evidence type="ECO:0000313" key="3">
    <source>
        <dbReference type="Proteomes" id="UP000587002"/>
    </source>
</evidence>
<accession>A0A853AMM7</accession>
<evidence type="ECO:0008006" key="4">
    <source>
        <dbReference type="Google" id="ProtNLM"/>
    </source>
</evidence>
<keyword evidence="3" id="KW-1185">Reference proteome</keyword>
<protein>
    <recommendedName>
        <fullName evidence="4">Secreted protein</fullName>
    </recommendedName>
</protein>
<feature type="chain" id="PRO_5032739133" description="Secreted protein" evidence="1">
    <location>
        <begin position="26"/>
        <end position="112"/>
    </location>
</feature>
<reference evidence="2 3" key="1">
    <citation type="submission" date="2020-07" db="EMBL/GenBank/DDBJ databases">
        <title>Sequencing the genomes of 1000 actinobacteria strains.</title>
        <authorList>
            <person name="Klenk H.-P."/>
        </authorList>
    </citation>
    <scope>NUCLEOTIDE SEQUENCE [LARGE SCALE GENOMIC DNA]</scope>
    <source>
        <strain evidence="2 3">DSM 44065</strain>
    </source>
</reference>
<organism evidence="2 3">
    <name type="scientific">Saccharopolyspora hordei</name>
    <dbReference type="NCBI Taxonomy" id="1838"/>
    <lineage>
        <taxon>Bacteria</taxon>
        <taxon>Bacillati</taxon>
        <taxon>Actinomycetota</taxon>
        <taxon>Actinomycetes</taxon>
        <taxon>Pseudonocardiales</taxon>
        <taxon>Pseudonocardiaceae</taxon>
        <taxon>Saccharopolyspora</taxon>
    </lineage>
</organism>
<feature type="signal peptide" evidence="1">
    <location>
        <begin position="1"/>
        <end position="25"/>
    </location>
</feature>
<dbReference type="RefSeq" id="WP_179722801.1">
    <property type="nucleotide sequence ID" value="NZ_BAABFH010000001.1"/>
</dbReference>
<dbReference type="EMBL" id="JACCFJ010000001">
    <property type="protein sequence ID" value="NYI85066.1"/>
    <property type="molecule type" value="Genomic_DNA"/>
</dbReference>
<dbReference type="Proteomes" id="UP000587002">
    <property type="component" value="Unassembled WGS sequence"/>
</dbReference>
<evidence type="ECO:0000313" key="2">
    <source>
        <dbReference type="EMBL" id="NYI85066.1"/>
    </source>
</evidence>
<gene>
    <name evidence="2" type="ORF">HNR68_003696</name>
</gene>
<keyword evidence="1" id="KW-0732">Signal</keyword>
<comment type="caution">
    <text evidence="2">The sequence shown here is derived from an EMBL/GenBank/DDBJ whole genome shotgun (WGS) entry which is preliminary data.</text>
</comment>